<organism evidence="1 2">
    <name type="scientific">Bradyrhizobium jicamae</name>
    <dbReference type="NCBI Taxonomy" id="280332"/>
    <lineage>
        <taxon>Bacteria</taxon>
        <taxon>Pseudomonadati</taxon>
        <taxon>Pseudomonadota</taxon>
        <taxon>Alphaproteobacteria</taxon>
        <taxon>Hyphomicrobiales</taxon>
        <taxon>Nitrobacteraceae</taxon>
        <taxon>Bradyrhizobium</taxon>
    </lineage>
</organism>
<accession>A0A0R3KNC0</accession>
<dbReference type="AlphaFoldDB" id="A0A0R3KNC0"/>
<dbReference type="EMBL" id="LLXZ01000193">
    <property type="protein sequence ID" value="KRQ97099.1"/>
    <property type="molecule type" value="Genomic_DNA"/>
</dbReference>
<comment type="caution">
    <text evidence="1">The sequence shown here is derived from an EMBL/GenBank/DDBJ whole genome shotgun (WGS) entry which is preliminary data.</text>
</comment>
<dbReference type="Proteomes" id="UP000050863">
    <property type="component" value="Unassembled WGS sequence"/>
</dbReference>
<gene>
    <name evidence="1" type="ORF">CQ12_39385</name>
</gene>
<dbReference type="RefSeq" id="WP_057839490.1">
    <property type="nucleotide sequence ID" value="NZ_LLXZ01000193.1"/>
</dbReference>
<dbReference type="STRING" id="280332.CQ12_39385"/>
<dbReference type="InterPro" id="IPR053716">
    <property type="entry name" value="Flag_assembly_chemotaxis_eff"/>
</dbReference>
<protein>
    <submittedName>
        <fullName evidence="1">Uncharacterized protein</fullName>
    </submittedName>
</protein>
<name>A0A0R3KNC0_9BRAD</name>
<sequence>MDVASDRLNPIDASKLRLVKDIRERSALREMSNMEAKRRIAVQAVEQASEHLANAERHRTSVEAEIYREMLSVDVISVTELERRCHLVIGRLTAEIGSAQKTLDEARTAQCQAEAAVLAARTLWAKRSAASHKWQEIERDVQRITNAHFEAAAETEADDEILLRYRRGSPTQMGGEPT</sequence>
<evidence type="ECO:0000313" key="1">
    <source>
        <dbReference type="EMBL" id="KRQ97099.1"/>
    </source>
</evidence>
<dbReference type="OrthoDB" id="9807337at2"/>
<evidence type="ECO:0000313" key="2">
    <source>
        <dbReference type="Proteomes" id="UP000050863"/>
    </source>
</evidence>
<proteinExistence type="predicted"/>
<reference evidence="1 2" key="1">
    <citation type="submission" date="2014-03" db="EMBL/GenBank/DDBJ databases">
        <title>Bradyrhizobium valentinum sp. nov., isolated from effective nodules of Lupinus mariae-josephae, a lupine endemic of basic-lime soils in Eastern Spain.</title>
        <authorList>
            <person name="Duran D."/>
            <person name="Rey L."/>
            <person name="Navarro A."/>
            <person name="Busquets A."/>
            <person name="Imperial J."/>
            <person name="Ruiz-Argueso T."/>
        </authorList>
    </citation>
    <scope>NUCLEOTIDE SEQUENCE [LARGE SCALE GENOMIC DNA]</scope>
    <source>
        <strain evidence="1 2">PAC68</strain>
    </source>
</reference>
<keyword evidence="2" id="KW-1185">Reference proteome</keyword>
<dbReference type="Gene3D" id="1.10.287.1700">
    <property type="match status" value="1"/>
</dbReference>